<feature type="transmembrane region" description="Helical" evidence="15">
    <location>
        <begin position="705"/>
        <end position="723"/>
    </location>
</feature>
<evidence type="ECO:0000256" key="3">
    <source>
        <dbReference type="ARBA" id="ARBA00022553"/>
    </source>
</evidence>
<dbReference type="PANTHER" id="PTHR45628:SF7">
    <property type="entry name" value="VOLTAGE-DEPENDENT CALCIUM CHANNEL TYPE A SUBUNIT ALPHA-1"/>
    <property type="match status" value="1"/>
</dbReference>
<dbReference type="InterPro" id="IPR050599">
    <property type="entry name" value="VDCC_alpha-1_subunit"/>
</dbReference>
<keyword evidence="6 15" id="KW-0812">Transmembrane</keyword>
<comment type="subcellular location">
    <subcellularLocation>
        <location evidence="1">Membrane</location>
        <topology evidence="1">Multi-pass membrane protein</topology>
    </subcellularLocation>
</comment>
<dbReference type="GO" id="GO:0008331">
    <property type="term" value="F:high voltage-gated calcium channel activity"/>
    <property type="evidence" value="ECO:0007669"/>
    <property type="project" value="TreeGrafter"/>
</dbReference>
<feature type="region of interest" description="Disordered" evidence="14">
    <location>
        <begin position="313"/>
        <end position="335"/>
    </location>
</feature>
<dbReference type="GO" id="GO:0005509">
    <property type="term" value="F:calcium ion binding"/>
    <property type="evidence" value="ECO:0007669"/>
    <property type="project" value="InterPro"/>
</dbReference>
<feature type="region of interest" description="Disordered" evidence="14">
    <location>
        <begin position="403"/>
        <end position="436"/>
    </location>
</feature>
<dbReference type="AlphaFoldDB" id="A0A1Q9D5U2"/>
<dbReference type="InterPro" id="IPR027359">
    <property type="entry name" value="Volt_channel_dom_sf"/>
</dbReference>
<protein>
    <submittedName>
        <fullName evidence="17">Sodium channel protein type 10 subunit alpha</fullName>
    </submittedName>
</protein>
<dbReference type="Proteomes" id="UP000186817">
    <property type="component" value="Unassembled WGS sequence"/>
</dbReference>
<keyword evidence="11 15" id="KW-0472">Membrane</keyword>
<feature type="transmembrane region" description="Helical" evidence="15">
    <location>
        <begin position="164"/>
        <end position="189"/>
    </location>
</feature>
<dbReference type="Gene3D" id="1.20.120.350">
    <property type="entry name" value="Voltage-gated potassium channels. Chain C"/>
    <property type="match status" value="1"/>
</dbReference>
<accession>A0A1Q9D5U2</accession>
<sequence>MPNPFAAAVKLCTGIAKVMEALNDTPPVTLHEQKGDFLCFRLPVFGAGTVQHRIAHGALQAATIGVGSYMNQALATIKVRTKGKYEAVITKIAMKFGQGSRPASVIHDTIVDNVQDSDLKNIEVESRYSAYFEPFNLFGRSWQAWPGNNRFFFKGRFMTGPEPAMLLCTSGLLILPAGGFFATALLVLLRREKGAAAHGLPDTNALVVQKVEVKITVSSLFPHLVSTRAMEPFVMMKRGSMLPASVVEEILTSAAAASAEAPNRALKRRVRQRLHKKLGSMLTSEEFEKAIDRYKVPVEGASASPCASLPTPCQGSSSPGMSQGNSACPRNPASSTSPTFIAVPMMMPMTTMQMQVQHPPRFLPTAPSQPLQLQMRPMQPLMQSSQPGPAPVLQTPGIQAVSDQSTVAPKAQNGPHERSESTSQTTESAMDDDDLESISELSTEWARAVSYGSSVCPVERTFIQFHTRIAGREERKFQRHGSKSRVFLDAEEMKAKVKEALARPSYNVFDFYHRKGFFQWVAKSNAFETVTLVVIGINALWLAHDTNSNQSESLLSARIDFQVAEIFFCTYYAIELFVRFMAFRRKCDSLRDGWFVFDSLLVLMMLGETLLLSVLLLLLGPDGPASTAVGNASILRLFRLLRLSRMARMLRSMPELMILIKGMAAAATSVFFVMCLQLILLYVFAIAFTQLASGTMMGDYYFPDVLHSMYTLLLYGTFLDNLSQFCDEVGAESDICLALIFVFVLLSACTVLNMLIGILCEVVSAVAAVEREEILVLDITNKLQRVLSKLDKNNDGHLCKAEFMKILQVDEAARALEEVGVDPVSIVDFADFIFGENDGDEDGGENLSFGKFMEILLTLRAENKSTIRSSEKGVEKLVKSLCREVPQYFSFDKEKVGSRSGSRKEPTEVHSRSGSRKDAAEVDPAVAEELRHLEARTMMLEDMMVDLLGKVRKLGERPPPPRESAPQPLPGMTEAPLQYACERTADTWKVLPDPTSDDKQP</sequence>
<evidence type="ECO:0000256" key="4">
    <source>
        <dbReference type="ARBA" id="ARBA00022568"/>
    </source>
</evidence>
<name>A0A1Q9D5U2_SYMMI</name>
<keyword evidence="3" id="KW-0597">Phosphoprotein</keyword>
<evidence type="ECO:0000256" key="2">
    <source>
        <dbReference type="ARBA" id="ARBA00022448"/>
    </source>
</evidence>
<feature type="transmembrane region" description="Helical" evidence="15">
    <location>
        <begin position="662"/>
        <end position="685"/>
    </location>
</feature>
<evidence type="ECO:0000256" key="14">
    <source>
        <dbReference type="SAM" id="MobiDB-lite"/>
    </source>
</evidence>
<dbReference type="InterPro" id="IPR002048">
    <property type="entry name" value="EF_hand_dom"/>
</dbReference>
<dbReference type="OrthoDB" id="437009at2759"/>
<dbReference type="InterPro" id="IPR005821">
    <property type="entry name" value="Ion_trans_dom"/>
</dbReference>
<dbReference type="Pfam" id="PF00520">
    <property type="entry name" value="Ion_trans"/>
    <property type="match status" value="1"/>
</dbReference>
<dbReference type="EMBL" id="LSRX01000703">
    <property type="protein sequence ID" value="OLP90589.1"/>
    <property type="molecule type" value="Genomic_DNA"/>
</dbReference>
<evidence type="ECO:0000256" key="11">
    <source>
        <dbReference type="ARBA" id="ARBA00023136"/>
    </source>
</evidence>
<keyword evidence="18" id="KW-1185">Reference proteome</keyword>
<evidence type="ECO:0000256" key="1">
    <source>
        <dbReference type="ARBA" id="ARBA00004141"/>
    </source>
</evidence>
<evidence type="ECO:0000256" key="15">
    <source>
        <dbReference type="SAM" id="Phobius"/>
    </source>
</evidence>
<keyword evidence="8" id="KW-0851">Voltage-gated channel</keyword>
<dbReference type="InterPro" id="IPR018247">
    <property type="entry name" value="EF_Hand_1_Ca_BS"/>
</dbReference>
<evidence type="ECO:0000256" key="6">
    <source>
        <dbReference type="ARBA" id="ARBA00022692"/>
    </source>
</evidence>
<keyword evidence="7" id="KW-0106">Calcium</keyword>
<evidence type="ECO:0000313" key="18">
    <source>
        <dbReference type="Proteomes" id="UP000186817"/>
    </source>
</evidence>
<feature type="region of interest" description="Disordered" evidence="14">
    <location>
        <begin position="894"/>
        <end position="924"/>
    </location>
</feature>
<dbReference type="InterPro" id="IPR011992">
    <property type="entry name" value="EF-hand-dom_pair"/>
</dbReference>
<keyword evidence="2" id="KW-0813">Transport</keyword>
<feature type="transmembrane region" description="Helical" evidence="15">
    <location>
        <begin position="563"/>
        <end position="582"/>
    </location>
</feature>
<dbReference type="PANTHER" id="PTHR45628">
    <property type="entry name" value="VOLTAGE-DEPENDENT CALCIUM CHANNEL TYPE A SUBUNIT ALPHA-1"/>
    <property type="match status" value="1"/>
</dbReference>
<feature type="domain" description="EF-hand" evidence="16">
    <location>
        <begin position="778"/>
        <end position="813"/>
    </location>
</feature>
<organism evidence="17 18">
    <name type="scientific">Symbiodinium microadriaticum</name>
    <name type="common">Dinoflagellate</name>
    <name type="synonym">Zooxanthella microadriatica</name>
    <dbReference type="NCBI Taxonomy" id="2951"/>
    <lineage>
        <taxon>Eukaryota</taxon>
        <taxon>Sar</taxon>
        <taxon>Alveolata</taxon>
        <taxon>Dinophyceae</taxon>
        <taxon>Suessiales</taxon>
        <taxon>Symbiodiniaceae</taxon>
        <taxon>Symbiodinium</taxon>
    </lineage>
</organism>
<feature type="transmembrane region" description="Helical" evidence="15">
    <location>
        <begin position="625"/>
        <end position="641"/>
    </location>
</feature>
<feature type="transmembrane region" description="Helical" evidence="15">
    <location>
        <begin position="735"/>
        <end position="759"/>
    </location>
</feature>
<dbReference type="Gene3D" id="1.10.287.70">
    <property type="match status" value="1"/>
</dbReference>
<keyword evidence="10" id="KW-0406">Ion transport</keyword>
<dbReference type="PROSITE" id="PS50222">
    <property type="entry name" value="EF_HAND_2"/>
    <property type="match status" value="1"/>
</dbReference>
<evidence type="ECO:0000256" key="13">
    <source>
        <dbReference type="ARBA" id="ARBA00023303"/>
    </source>
</evidence>
<dbReference type="GO" id="GO:0005891">
    <property type="term" value="C:voltage-gated calcium channel complex"/>
    <property type="evidence" value="ECO:0007669"/>
    <property type="project" value="TreeGrafter"/>
</dbReference>
<evidence type="ECO:0000256" key="9">
    <source>
        <dbReference type="ARBA" id="ARBA00022989"/>
    </source>
</evidence>
<proteinExistence type="predicted"/>
<keyword evidence="9 15" id="KW-1133">Transmembrane helix</keyword>
<keyword evidence="12" id="KW-0325">Glycoprotein</keyword>
<reference evidence="17 18" key="1">
    <citation type="submission" date="2016-02" db="EMBL/GenBank/DDBJ databases">
        <title>Genome analysis of coral dinoflagellate symbionts highlights evolutionary adaptations to a symbiotic lifestyle.</title>
        <authorList>
            <person name="Aranda M."/>
            <person name="Li Y."/>
            <person name="Liew Y.J."/>
            <person name="Baumgarten S."/>
            <person name="Simakov O."/>
            <person name="Wilson M."/>
            <person name="Piel J."/>
            <person name="Ashoor H."/>
            <person name="Bougouffa S."/>
            <person name="Bajic V.B."/>
            <person name="Ryu T."/>
            <person name="Ravasi T."/>
            <person name="Bayer T."/>
            <person name="Micklem G."/>
            <person name="Kim H."/>
            <person name="Bhak J."/>
            <person name="Lajeunesse T.C."/>
            <person name="Voolstra C.R."/>
        </authorList>
    </citation>
    <scope>NUCLEOTIDE SEQUENCE [LARGE SCALE GENOMIC DNA]</scope>
    <source>
        <strain evidence="17 18">CCMP2467</strain>
    </source>
</reference>
<evidence type="ECO:0000259" key="16">
    <source>
        <dbReference type="PROSITE" id="PS50222"/>
    </source>
</evidence>
<dbReference type="SUPFAM" id="SSF81324">
    <property type="entry name" value="Voltage-gated potassium channels"/>
    <property type="match status" value="1"/>
</dbReference>
<keyword evidence="4" id="KW-0109">Calcium transport</keyword>
<evidence type="ECO:0000313" key="17">
    <source>
        <dbReference type="EMBL" id="OLP90589.1"/>
    </source>
</evidence>
<keyword evidence="13 17" id="KW-0407">Ion channel</keyword>
<dbReference type="GO" id="GO:0098703">
    <property type="term" value="P:calcium ion import across plasma membrane"/>
    <property type="evidence" value="ECO:0007669"/>
    <property type="project" value="TreeGrafter"/>
</dbReference>
<dbReference type="PROSITE" id="PS00018">
    <property type="entry name" value="EF_HAND_1"/>
    <property type="match status" value="1"/>
</dbReference>
<evidence type="ECO:0000256" key="5">
    <source>
        <dbReference type="ARBA" id="ARBA00022673"/>
    </source>
</evidence>
<gene>
    <name evidence="17" type="primary">SCN10A</name>
    <name evidence="17" type="ORF">AK812_SmicGene27821</name>
</gene>
<comment type="caution">
    <text evidence="17">The sequence shown here is derived from an EMBL/GenBank/DDBJ whole genome shotgun (WGS) entry which is preliminary data.</text>
</comment>
<evidence type="ECO:0000256" key="7">
    <source>
        <dbReference type="ARBA" id="ARBA00022837"/>
    </source>
</evidence>
<feature type="transmembrane region" description="Helical" evidence="15">
    <location>
        <begin position="594"/>
        <end position="619"/>
    </location>
</feature>
<evidence type="ECO:0000256" key="12">
    <source>
        <dbReference type="ARBA" id="ARBA00023180"/>
    </source>
</evidence>
<dbReference type="SUPFAM" id="SSF47473">
    <property type="entry name" value="EF-hand"/>
    <property type="match status" value="1"/>
</dbReference>
<feature type="region of interest" description="Disordered" evidence="14">
    <location>
        <begin position="953"/>
        <end position="975"/>
    </location>
</feature>
<keyword evidence="5" id="KW-0107">Calcium channel</keyword>
<feature type="transmembrane region" description="Helical" evidence="15">
    <location>
        <begin position="525"/>
        <end position="543"/>
    </location>
</feature>
<evidence type="ECO:0000256" key="8">
    <source>
        <dbReference type="ARBA" id="ARBA00022882"/>
    </source>
</evidence>
<dbReference type="Gene3D" id="1.10.238.10">
    <property type="entry name" value="EF-hand"/>
    <property type="match status" value="1"/>
</dbReference>
<feature type="compositionally biased region" description="Basic and acidic residues" evidence="14">
    <location>
        <begin position="894"/>
        <end position="920"/>
    </location>
</feature>
<evidence type="ECO:0000256" key="10">
    <source>
        <dbReference type="ARBA" id="ARBA00023065"/>
    </source>
</evidence>